<evidence type="ECO:0000313" key="1">
    <source>
        <dbReference type="EMBL" id="SAK49789.1"/>
    </source>
</evidence>
<proteinExistence type="predicted"/>
<name>A0A157ZWC1_9BURK</name>
<dbReference type="EMBL" id="FCNX02000002">
    <property type="protein sequence ID" value="SAK49789.1"/>
    <property type="molecule type" value="Genomic_DNA"/>
</dbReference>
<evidence type="ECO:0000313" key="2">
    <source>
        <dbReference type="Proteomes" id="UP000054903"/>
    </source>
</evidence>
<accession>A0A157ZWC1</accession>
<organism evidence="1 2">
    <name type="scientific">Caballeronia fortuita</name>
    <dbReference type="NCBI Taxonomy" id="1777138"/>
    <lineage>
        <taxon>Bacteria</taxon>
        <taxon>Pseudomonadati</taxon>
        <taxon>Pseudomonadota</taxon>
        <taxon>Betaproteobacteria</taxon>
        <taxon>Burkholderiales</taxon>
        <taxon>Burkholderiaceae</taxon>
        <taxon>Caballeronia</taxon>
    </lineage>
</organism>
<gene>
    <name evidence="1" type="ORF">AWB77_01168</name>
</gene>
<dbReference type="Proteomes" id="UP000054903">
    <property type="component" value="Unassembled WGS sequence"/>
</dbReference>
<dbReference type="AlphaFoldDB" id="A0A157ZWC1"/>
<reference evidence="1" key="1">
    <citation type="submission" date="2016-01" db="EMBL/GenBank/DDBJ databases">
        <authorList>
            <person name="Peeters C."/>
        </authorList>
    </citation>
    <scope>NUCLEOTIDE SEQUENCE</scope>
    <source>
        <strain evidence="1">LMG 29320</strain>
    </source>
</reference>
<keyword evidence="2" id="KW-1185">Reference proteome</keyword>
<dbReference type="STRING" id="1777138.AWB77_01168"/>
<comment type="caution">
    <text evidence="1">The sequence shown here is derived from an EMBL/GenBank/DDBJ whole genome shotgun (WGS) entry which is preliminary data.</text>
</comment>
<sequence length="149" mass="15962">MISELMNMFRPAWRECSIEVIGRRSIAKEDVMHTSTAAASTIVMLASLAYVADADARTITIVSGTYGANCGAENGNATRDLTRQCDGLDTCSYMPNPKRIGNAAQACRKDLQANWRCTDSEFHTAMLSPGAGAGSTLVLSCIEWNGPGH</sequence>
<protein>
    <submittedName>
        <fullName evidence="1">Uncharacterized protein</fullName>
    </submittedName>
</protein>